<evidence type="ECO:0000256" key="1">
    <source>
        <dbReference type="ARBA" id="ARBA00005578"/>
    </source>
</evidence>
<evidence type="ECO:0000256" key="2">
    <source>
        <dbReference type="RuleBase" id="RU003860"/>
    </source>
</evidence>
<name>A0A1Q2ZWB2_ZYGRO</name>
<dbReference type="InterPro" id="IPR002634">
    <property type="entry name" value="BolA"/>
</dbReference>
<dbReference type="AlphaFoldDB" id="A0A1Q2ZWB2"/>
<sequence>MFVRSLQRSISRIQPSWASRLYSQTPEEKLVYDKLAKALEPKSLQVVDVSGGCGSMFAISVISDKFQGLPMVKQHKIVNELLKDHIKSWHGLQLRTKAQ</sequence>
<dbReference type="GO" id="GO:0005759">
    <property type="term" value="C:mitochondrial matrix"/>
    <property type="evidence" value="ECO:0007669"/>
    <property type="project" value="EnsemblFungi"/>
</dbReference>
<dbReference type="OMA" id="EIQNMHG"/>
<organism evidence="3 4">
    <name type="scientific">Zygosaccharomyces rouxii</name>
    <dbReference type="NCBI Taxonomy" id="4956"/>
    <lineage>
        <taxon>Eukaryota</taxon>
        <taxon>Fungi</taxon>
        <taxon>Dikarya</taxon>
        <taxon>Ascomycota</taxon>
        <taxon>Saccharomycotina</taxon>
        <taxon>Saccharomycetes</taxon>
        <taxon>Saccharomycetales</taxon>
        <taxon>Saccharomycetaceae</taxon>
        <taxon>Zygosaccharomyces</taxon>
    </lineage>
</organism>
<evidence type="ECO:0000313" key="3">
    <source>
        <dbReference type="EMBL" id="GAV47741.1"/>
    </source>
</evidence>
<reference evidence="3 4" key="1">
    <citation type="submission" date="2016-08" db="EMBL/GenBank/DDBJ databases">
        <title>Draft genome sequence of allopolyploid Zygosaccharomyces rouxii.</title>
        <authorList>
            <person name="Watanabe J."/>
            <person name="Uehara K."/>
            <person name="Mogi Y."/>
            <person name="Tsukioka Y."/>
        </authorList>
    </citation>
    <scope>NUCLEOTIDE SEQUENCE [LARGE SCALE GENOMIC DNA]</scope>
    <source>
        <strain evidence="3 4">NBRC 110957</strain>
    </source>
</reference>
<dbReference type="EMBL" id="BDGX01000009">
    <property type="protein sequence ID" value="GAV47741.1"/>
    <property type="molecule type" value="Genomic_DNA"/>
</dbReference>
<dbReference type="Pfam" id="PF01722">
    <property type="entry name" value="BolA"/>
    <property type="match status" value="1"/>
</dbReference>
<accession>A0A1Q2ZWB2</accession>
<proteinExistence type="inferred from homology"/>
<dbReference type="eggNOG" id="KOG3348">
    <property type="taxonomic scope" value="Eukaryota"/>
</dbReference>
<dbReference type="Gene3D" id="3.10.20.90">
    <property type="entry name" value="Phosphatidylinositol 3-kinase Catalytic Subunit, Chain A, domain 1"/>
    <property type="match status" value="1"/>
</dbReference>
<dbReference type="OrthoDB" id="203381at2759"/>
<dbReference type="PANTHER" id="PTHR46188">
    <property type="entry name" value="BOLA-LIKE PROTEIN 3"/>
    <property type="match status" value="1"/>
</dbReference>
<dbReference type="GO" id="GO:0051604">
    <property type="term" value="P:protein maturation"/>
    <property type="evidence" value="ECO:0007669"/>
    <property type="project" value="EnsemblFungi"/>
</dbReference>
<comment type="caution">
    <text evidence="3">The sequence shown here is derived from an EMBL/GenBank/DDBJ whole genome shotgun (WGS) entry which is preliminary data.</text>
</comment>
<dbReference type="InterPro" id="IPR036065">
    <property type="entry name" value="BolA-like_sf"/>
</dbReference>
<protein>
    <recommendedName>
        <fullName evidence="5">Altered inheritance of mitochondria protein 1</fullName>
    </recommendedName>
</protein>
<dbReference type="InterPro" id="IPR052275">
    <property type="entry name" value="Mt_Fe-S_assembly_factor"/>
</dbReference>
<dbReference type="SUPFAM" id="SSF82657">
    <property type="entry name" value="BolA-like"/>
    <property type="match status" value="1"/>
</dbReference>
<dbReference type="PANTHER" id="PTHR46188:SF1">
    <property type="entry name" value="BOLA-LIKE PROTEIN 3"/>
    <property type="match status" value="1"/>
</dbReference>
<evidence type="ECO:0000313" key="4">
    <source>
        <dbReference type="Proteomes" id="UP000187013"/>
    </source>
</evidence>
<dbReference type="Proteomes" id="UP000187013">
    <property type="component" value="Unassembled WGS sequence"/>
</dbReference>
<evidence type="ECO:0008006" key="5">
    <source>
        <dbReference type="Google" id="ProtNLM"/>
    </source>
</evidence>
<gene>
    <name evidence="3" type="ORF">ZYGR_0I00370</name>
</gene>
<comment type="similarity">
    <text evidence="1 2">Belongs to the BolA/IbaG family.</text>
</comment>
<dbReference type="PIRSF" id="PIRSF003113">
    <property type="entry name" value="BolA"/>
    <property type="match status" value="1"/>
</dbReference>